<dbReference type="OrthoDB" id="1466014at2"/>
<evidence type="ECO:0000313" key="2">
    <source>
        <dbReference type="Proteomes" id="UP000257127"/>
    </source>
</evidence>
<gene>
    <name evidence="1" type="ORF">DXU93_13205</name>
</gene>
<dbReference type="EMBL" id="QURB01000009">
    <property type="protein sequence ID" value="RFC53385.1"/>
    <property type="molecule type" value="Genomic_DNA"/>
</dbReference>
<organism evidence="1 2">
    <name type="scientific">Brumimicrobium aurantiacum</name>
    <dbReference type="NCBI Taxonomy" id="1737063"/>
    <lineage>
        <taxon>Bacteria</taxon>
        <taxon>Pseudomonadati</taxon>
        <taxon>Bacteroidota</taxon>
        <taxon>Flavobacteriia</taxon>
        <taxon>Flavobacteriales</taxon>
        <taxon>Crocinitomicaceae</taxon>
        <taxon>Brumimicrobium</taxon>
    </lineage>
</organism>
<reference evidence="1 2" key="1">
    <citation type="submission" date="2018-08" db="EMBL/GenBank/DDBJ databases">
        <title>The draft genome squence of Brumimicrobium sp. N62.</title>
        <authorList>
            <person name="Du Z.-J."/>
            <person name="Luo H.-R."/>
        </authorList>
    </citation>
    <scope>NUCLEOTIDE SEQUENCE [LARGE SCALE GENOMIC DNA]</scope>
    <source>
        <strain evidence="1 2">N62</strain>
    </source>
</reference>
<protein>
    <recommendedName>
        <fullName evidence="3">DUF4836 family protein</fullName>
    </recommendedName>
</protein>
<accession>A0A3E1EV09</accession>
<name>A0A3E1EV09_9FLAO</name>
<sequence>MKNLILYLMSGVLLSIFLFSCNGKSSSDLNANVARFVSSSDQIVGYGYVNLLAIKGKSQLSQVPTVGEFIDKQMSSFEESLKLTDKIHYAFEGPLDRNGEPKLSYIFLSVENEDSIQKMFEGMSFKFDKEKGIQVANGMNMVVGFDESTAAIIIGNLGDSPNEKIHATFDTFKSEQKNEDVTEILATTTDILIAADLEAIFEMSQSQIQSVNAEKKEELEELFEDGHAFLSLDFNNGDLTAKFDFSRVSDKMKENSFFMDEVSDDILENLGAGEPLMAIAMSFDVEKMDEYWKEYKTQYEDLLNIGYRQMGGLFMALAEDNISNVMNGDVGMALFQKEQEEKTRGDRVISNLYVGLGENPQNLKDLINSYAEGKVIESMEDGFYRKDESMILINDEALIIRSNDTLKSSFDEDQELVVTERMEDFGDTPFAMFVDLAKMAETDVKRFAGREFQSLISIADYLSVKADNETVVIKLAVKNKDENILKQIVDVYENDLQNQIGNISFN</sequence>
<evidence type="ECO:0000313" key="1">
    <source>
        <dbReference type="EMBL" id="RFC53385.1"/>
    </source>
</evidence>
<dbReference type="AlphaFoldDB" id="A0A3E1EV09"/>
<evidence type="ECO:0008006" key="3">
    <source>
        <dbReference type="Google" id="ProtNLM"/>
    </source>
</evidence>
<dbReference type="Proteomes" id="UP000257127">
    <property type="component" value="Unassembled WGS sequence"/>
</dbReference>
<dbReference type="PROSITE" id="PS51257">
    <property type="entry name" value="PROKAR_LIPOPROTEIN"/>
    <property type="match status" value="1"/>
</dbReference>
<proteinExistence type="predicted"/>
<dbReference type="RefSeq" id="WP_116881777.1">
    <property type="nucleotide sequence ID" value="NZ_QURB01000009.1"/>
</dbReference>
<comment type="caution">
    <text evidence="1">The sequence shown here is derived from an EMBL/GenBank/DDBJ whole genome shotgun (WGS) entry which is preliminary data.</text>
</comment>
<keyword evidence="2" id="KW-1185">Reference proteome</keyword>